<protein>
    <submittedName>
        <fullName evidence="1">Uncharacterized protein</fullName>
    </submittedName>
</protein>
<reference evidence="1" key="2">
    <citation type="submission" date="2020-11" db="EMBL/GenBank/DDBJ databases">
        <authorList>
            <person name="McCartney M.A."/>
            <person name="Auch B."/>
            <person name="Kono T."/>
            <person name="Mallez S."/>
            <person name="Becker A."/>
            <person name="Gohl D.M."/>
            <person name="Silverstein K.A.T."/>
            <person name="Koren S."/>
            <person name="Bechman K.B."/>
            <person name="Herman A."/>
            <person name="Abrahante J.E."/>
            <person name="Garbe J."/>
        </authorList>
    </citation>
    <scope>NUCLEOTIDE SEQUENCE</scope>
    <source>
        <strain evidence="1">Duluth1</strain>
        <tissue evidence="1">Whole animal</tissue>
    </source>
</reference>
<dbReference type="Proteomes" id="UP000828390">
    <property type="component" value="Unassembled WGS sequence"/>
</dbReference>
<gene>
    <name evidence="1" type="ORF">DPMN_171275</name>
</gene>
<keyword evidence="2" id="KW-1185">Reference proteome</keyword>
<organism evidence="1 2">
    <name type="scientific">Dreissena polymorpha</name>
    <name type="common">Zebra mussel</name>
    <name type="synonym">Mytilus polymorpha</name>
    <dbReference type="NCBI Taxonomy" id="45954"/>
    <lineage>
        <taxon>Eukaryota</taxon>
        <taxon>Metazoa</taxon>
        <taxon>Spiralia</taxon>
        <taxon>Lophotrochozoa</taxon>
        <taxon>Mollusca</taxon>
        <taxon>Bivalvia</taxon>
        <taxon>Autobranchia</taxon>
        <taxon>Heteroconchia</taxon>
        <taxon>Euheterodonta</taxon>
        <taxon>Imparidentia</taxon>
        <taxon>Neoheterodontei</taxon>
        <taxon>Myida</taxon>
        <taxon>Dreissenoidea</taxon>
        <taxon>Dreissenidae</taxon>
        <taxon>Dreissena</taxon>
    </lineage>
</organism>
<sequence>MAAEICGKITLQISARILPTATSSALPKTLPPIIRTNVLTKLHEDWTINVTSRVLTRKFAPPTGGHVFQRTGTIFKLSITIIETNVLPKFHEDCTINMTSRVKIASSPGGHIFQQTGTIFKLVPIIRTNVLTKFHEDWNINKTCMPPIWALSSGNHSVNGPTDGRTDRRTDGPTDMCKTIYPLFFEGGHNKTSRVKTAPPPGGHVFQRIGIILELIRNIIRTNVLTKFHEDWTQNKTSRVLTRKTAPSPGGHFDEDLAIHVTSRVLTSVFFNLAYFELDQDIIRTNLLTKFHEDQTIDLAS</sequence>
<proteinExistence type="predicted"/>
<dbReference type="EMBL" id="JAIWYP010000009">
    <property type="protein sequence ID" value="KAH3769996.1"/>
    <property type="molecule type" value="Genomic_DNA"/>
</dbReference>
<name>A0A9D4DYM2_DREPO</name>
<reference evidence="1" key="1">
    <citation type="journal article" date="2019" name="bioRxiv">
        <title>The Genome of the Zebra Mussel, Dreissena polymorpha: A Resource for Invasive Species Research.</title>
        <authorList>
            <person name="McCartney M.A."/>
            <person name="Auch B."/>
            <person name="Kono T."/>
            <person name="Mallez S."/>
            <person name="Zhang Y."/>
            <person name="Obille A."/>
            <person name="Becker A."/>
            <person name="Abrahante J.E."/>
            <person name="Garbe J."/>
            <person name="Badalamenti J.P."/>
            <person name="Herman A."/>
            <person name="Mangelson H."/>
            <person name="Liachko I."/>
            <person name="Sullivan S."/>
            <person name="Sone E.D."/>
            <person name="Koren S."/>
            <person name="Silverstein K.A.T."/>
            <person name="Beckman K.B."/>
            <person name="Gohl D.M."/>
        </authorList>
    </citation>
    <scope>NUCLEOTIDE SEQUENCE</scope>
    <source>
        <strain evidence="1">Duluth1</strain>
        <tissue evidence="1">Whole animal</tissue>
    </source>
</reference>
<evidence type="ECO:0000313" key="1">
    <source>
        <dbReference type="EMBL" id="KAH3769996.1"/>
    </source>
</evidence>
<evidence type="ECO:0000313" key="2">
    <source>
        <dbReference type="Proteomes" id="UP000828390"/>
    </source>
</evidence>
<accession>A0A9D4DYM2</accession>
<comment type="caution">
    <text evidence="1">The sequence shown here is derived from an EMBL/GenBank/DDBJ whole genome shotgun (WGS) entry which is preliminary data.</text>
</comment>
<dbReference type="AlphaFoldDB" id="A0A9D4DYM2"/>